<gene>
    <name evidence="1" type="ORF">CDAUBV1_LOCUS16863</name>
</gene>
<comment type="caution">
    <text evidence="1">The sequence shown here is derived from an EMBL/GenBank/DDBJ whole genome shotgun (WGS) entry which is preliminary data.</text>
</comment>
<name>A0AAV2TWM4_CALDB</name>
<evidence type="ECO:0000313" key="2">
    <source>
        <dbReference type="Proteomes" id="UP001497525"/>
    </source>
</evidence>
<dbReference type="EMBL" id="CAXLJL010000900">
    <property type="protein sequence ID" value="CAL5141580.1"/>
    <property type="molecule type" value="Genomic_DNA"/>
</dbReference>
<proteinExistence type="predicted"/>
<accession>A0AAV2TWM4</accession>
<reference evidence="1" key="1">
    <citation type="submission" date="2024-06" db="EMBL/GenBank/DDBJ databases">
        <authorList>
            <person name="Liu X."/>
            <person name="Lenzi L."/>
            <person name="Haldenby T S."/>
            <person name="Uol C."/>
        </authorList>
    </citation>
    <scope>NUCLEOTIDE SEQUENCE</scope>
</reference>
<protein>
    <recommendedName>
        <fullName evidence="3">Mitochondrial ribosomal protein L42</fullName>
    </recommendedName>
</protein>
<dbReference type="Proteomes" id="UP001497525">
    <property type="component" value="Unassembled WGS sequence"/>
</dbReference>
<organism evidence="1 2">
    <name type="scientific">Calicophoron daubneyi</name>
    <name type="common">Rumen fluke</name>
    <name type="synonym">Paramphistomum daubneyi</name>
    <dbReference type="NCBI Taxonomy" id="300641"/>
    <lineage>
        <taxon>Eukaryota</taxon>
        <taxon>Metazoa</taxon>
        <taxon>Spiralia</taxon>
        <taxon>Lophotrochozoa</taxon>
        <taxon>Platyhelminthes</taxon>
        <taxon>Trematoda</taxon>
        <taxon>Digenea</taxon>
        <taxon>Plagiorchiida</taxon>
        <taxon>Pronocephalata</taxon>
        <taxon>Paramphistomoidea</taxon>
        <taxon>Paramphistomidae</taxon>
        <taxon>Calicophoron</taxon>
    </lineage>
</organism>
<evidence type="ECO:0000313" key="1">
    <source>
        <dbReference type="EMBL" id="CAL5141580.1"/>
    </source>
</evidence>
<sequence>MRWGVLFSGLQRVRFLNRSHFRGAVSSSKAEERYSAIVFSSDGATVMCWHPPLKVCYEDTKAIPMNAEQLRAPRSPLNVSMDTLPNANQYTPSVLDLSKAFGVPWQHFRPKRFENRFSPYVWAPLRERKSL</sequence>
<evidence type="ECO:0008006" key="3">
    <source>
        <dbReference type="Google" id="ProtNLM"/>
    </source>
</evidence>
<dbReference type="AlphaFoldDB" id="A0AAV2TWM4"/>